<dbReference type="FunCoup" id="A0A6P8IRM7">
    <property type="interactions" value="1729"/>
</dbReference>
<dbReference type="AlphaFoldDB" id="A0A6P8IRM7"/>
<evidence type="ECO:0000256" key="3">
    <source>
        <dbReference type="ARBA" id="ARBA00022490"/>
    </source>
</evidence>
<dbReference type="InParanoid" id="A0A6P8IRM7"/>
<dbReference type="GO" id="GO:0005634">
    <property type="term" value="C:nucleus"/>
    <property type="evidence" value="ECO:0007669"/>
    <property type="project" value="UniProtKB-SubCell"/>
</dbReference>
<organism evidence="7 8">
    <name type="scientific">Actinia tenebrosa</name>
    <name type="common">Australian red waratah sea anemone</name>
    <dbReference type="NCBI Taxonomy" id="6105"/>
    <lineage>
        <taxon>Eukaryota</taxon>
        <taxon>Metazoa</taxon>
        <taxon>Cnidaria</taxon>
        <taxon>Anthozoa</taxon>
        <taxon>Hexacorallia</taxon>
        <taxon>Actiniaria</taxon>
        <taxon>Actiniidae</taxon>
        <taxon>Actinia</taxon>
    </lineage>
</organism>
<name>A0A6P8IRM7_ACTTE</name>
<dbReference type="KEGG" id="aten:116304235"/>
<dbReference type="PANTHER" id="PTHR12493">
    <property type="entry name" value="CUE DOMAIN CONTAINING 2"/>
    <property type="match status" value="1"/>
</dbReference>
<feature type="compositionally biased region" description="Basic and acidic residues" evidence="6">
    <location>
        <begin position="92"/>
        <end position="115"/>
    </location>
</feature>
<dbReference type="RefSeq" id="XP_031569801.1">
    <property type="nucleotide sequence ID" value="XM_031713941.1"/>
</dbReference>
<comment type="subcellular location">
    <subcellularLocation>
        <location evidence="2">Cytoplasm</location>
    </subcellularLocation>
    <subcellularLocation>
        <location evidence="1">Nucleus</location>
    </subcellularLocation>
</comment>
<feature type="region of interest" description="Disordered" evidence="6">
    <location>
        <begin position="130"/>
        <end position="149"/>
    </location>
</feature>
<reference evidence="8" key="1">
    <citation type="submission" date="2025-08" db="UniProtKB">
        <authorList>
            <consortium name="RefSeq"/>
        </authorList>
    </citation>
    <scope>IDENTIFICATION</scope>
    <source>
        <tissue evidence="8">Tentacle</tissue>
    </source>
</reference>
<keyword evidence="5" id="KW-0539">Nucleus</keyword>
<dbReference type="OrthoDB" id="10060331at2759"/>
<keyword evidence="4" id="KW-0833">Ubl conjugation pathway</keyword>
<proteinExistence type="predicted"/>
<evidence type="ECO:0000256" key="4">
    <source>
        <dbReference type="ARBA" id="ARBA00022786"/>
    </source>
</evidence>
<dbReference type="GeneID" id="116304235"/>
<sequence length="307" mass="35827">MDEMVKKEFEIFLSSKLPQQTLDVLDEIVLQYLTSVLEMLDQDDSFNVEEFILMMDAYIPGFCNIPSECVFSWMIGLSDNLRIARENVQENFEPKSKVNDESSPSHHKEVKKTKAEASSSNNVNIIRDDSERQTTPYINQEQDEKMKEDNSRFNSTVQILCELFPSAMFLEVRRCLTVANGDADEAARLMLISRDSSESPDDDHHLFADSNPKPHQASAKRLNLCESEQEEIKSKLISRYSFVEVTDDQRVHRPILPKKEEKKLVRYRDNQVVSTKGERFMLEKKRETEEEKKTYVNLKPARKYRFH</sequence>
<dbReference type="PANTHER" id="PTHR12493:SF0">
    <property type="entry name" value="CUE DOMAIN-CONTAINING PROTEIN 2"/>
    <property type="match status" value="1"/>
</dbReference>
<evidence type="ECO:0000256" key="6">
    <source>
        <dbReference type="SAM" id="MobiDB-lite"/>
    </source>
</evidence>
<evidence type="ECO:0000313" key="8">
    <source>
        <dbReference type="RefSeq" id="XP_031569801.1"/>
    </source>
</evidence>
<feature type="region of interest" description="Disordered" evidence="6">
    <location>
        <begin position="195"/>
        <end position="219"/>
    </location>
</feature>
<evidence type="ECO:0000256" key="2">
    <source>
        <dbReference type="ARBA" id="ARBA00004496"/>
    </source>
</evidence>
<evidence type="ECO:0000256" key="1">
    <source>
        <dbReference type="ARBA" id="ARBA00004123"/>
    </source>
</evidence>
<evidence type="ECO:0000313" key="7">
    <source>
        <dbReference type="Proteomes" id="UP000515163"/>
    </source>
</evidence>
<dbReference type="GO" id="GO:0005737">
    <property type="term" value="C:cytoplasm"/>
    <property type="evidence" value="ECO:0007669"/>
    <property type="project" value="UniProtKB-SubCell"/>
</dbReference>
<keyword evidence="3" id="KW-0963">Cytoplasm</keyword>
<keyword evidence="7" id="KW-1185">Reference proteome</keyword>
<feature type="region of interest" description="Disordered" evidence="6">
    <location>
        <begin position="92"/>
        <end position="120"/>
    </location>
</feature>
<dbReference type="Proteomes" id="UP000515163">
    <property type="component" value="Unplaced"/>
</dbReference>
<evidence type="ECO:0000256" key="5">
    <source>
        <dbReference type="ARBA" id="ARBA00023242"/>
    </source>
</evidence>
<gene>
    <name evidence="8" type="primary">LOC116304235</name>
</gene>
<protein>
    <submittedName>
        <fullName evidence="8">CUE domain-containing protein 2-B-like</fullName>
    </submittedName>
</protein>
<accession>A0A6P8IRM7</accession>